<comment type="caution">
    <text evidence="1">The sequence shown here is derived from an EMBL/GenBank/DDBJ whole genome shotgun (WGS) entry which is preliminary data.</text>
</comment>
<sequence>METRPSLTLECNRRARLRVCVGDAMLDVTQAMVAIGYAFTKSILSIRIGPPVCRRCILLLPGPECCSHGAVMLPPAPLVLAFLLLVTSRSPALSCLPDLPAQLGGRLAWNLLRPLGPRACWSCSRHFCSWRRPGPLHSTACRVCRLCPPDFGRRLVNTVPLTRLGHRLLVLAFLLLVASSETYCLPVCRLLPAQVMGTPATWGLADVSRSSPAETRATRYTSGPVRGMRYACRIIGPRFSGPSWWW</sequence>
<name>A0ACB7T7I0_HYAAI</name>
<evidence type="ECO:0000313" key="2">
    <source>
        <dbReference type="Proteomes" id="UP000821845"/>
    </source>
</evidence>
<accession>A0ACB7T7I0</accession>
<reference evidence="1" key="1">
    <citation type="submission" date="2020-05" db="EMBL/GenBank/DDBJ databases">
        <title>Large-scale comparative analyses of tick genomes elucidate their genetic diversity and vector capacities.</title>
        <authorList>
            <person name="Jia N."/>
            <person name="Wang J."/>
            <person name="Shi W."/>
            <person name="Du L."/>
            <person name="Sun Y."/>
            <person name="Zhan W."/>
            <person name="Jiang J."/>
            <person name="Wang Q."/>
            <person name="Zhang B."/>
            <person name="Ji P."/>
            <person name="Sakyi L.B."/>
            <person name="Cui X."/>
            <person name="Yuan T."/>
            <person name="Jiang B."/>
            <person name="Yang W."/>
            <person name="Lam T.T.-Y."/>
            <person name="Chang Q."/>
            <person name="Ding S."/>
            <person name="Wang X."/>
            <person name="Zhu J."/>
            <person name="Ruan X."/>
            <person name="Zhao L."/>
            <person name="Wei J."/>
            <person name="Que T."/>
            <person name="Du C."/>
            <person name="Cheng J."/>
            <person name="Dai P."/>
            <person name="Han X."/>
            <person name="Huang E."/>
            <person name="Gao Y."/>
            <person name="Liu J."/>
            <person name="Shao H."/>
            <person name="Ye R."/>
            <person name="Li L."/>
            <person name="Wei W."/>
            <person name="Wang X."/>
            <person name="Wang C."/>
            <person name="Yang T."/>
            <person name="Huo Q."/>
            <person name="Li W."/>
            <person name="Guo W."/>
            <person name="Chen H."/>
            <person name="Zhou L."/>
            <person name="Ni X."/>
            <person name="Tian J."/>
            <person name="Zhou Y."/>
            <person name="Sheng Y."/>
            <person name="Liu T."/>
            <person name="Pan Y."/>
            <person name="Xia L."/>
            <person name="Li J."/>
            <person name="Zhao F."/>
            <person name="Cao W."/>
        </authorList>
    </citation>
    <scope>NUCLEOTIDE SEQUENCE</scope>
    <source>
        <strain evidence="1">Hyas-2018</strain>
    </source>
</reference>
<gene>
    <name evidence="1" type="ORF">HPB50_011520</name>
</gene>
<keyword evidence="2" id="KW-1185">Reference proteome</keyword>
<protein>
    <submittedName>
        <fullName evidence="1">Uncharacterized protein</fullName>
    </submittedName>
</protein>
<proteinExistence type="predicted"/>
<dbReference type="EMBL" id="CM023490">
    <property type="protein sequence ID" value="KAH6942895.1"/>
    <property type="molecule type" value="Genomic_DNA"/>
</dbReference>
<dbReference type="Proteomes" id="UP000821845">
    <property type="component" value="Chromosome 10"/>
</dbReference>
<organism evidence="1 2">
    <name type="scientific">Hyalomma asiaticum</name>
    <name type="common">Tick</name>
    <dbReference type="NCBI Taxonomy" id="266040"/>
    <lineage>
        <taxon>Eukaryota</taxon>
        <taxon>Metazoa</taxon>
        <taxon>Ecdysozoa</taxon>
        <taxon>Arthropoda</taxon>
        <taxon>Chelicerata</taxon>
        <taxon>Arachnida</taxon>
        <taxon>Acari</taxon>
        <taxon>Parasitiformes</taxon>
        <taxon>Ixodida</taxon>
        <taxon>Ixodoidea</taxon>
        <taxon>Ixodidae</taxon>
        <taxon>Hyalomminae</taxon>
        <taxon>Hyalomma</taxon>
    </lineage>
</organism>
<evidence type="ECO:0000313" key="1">
    <source>
        <dbReference type="EMBL" id="KAH6942895.1"/>
    </source>
</evidence>